<evidence type="ECO:0000256" key="1">
    <source>
        <dbReference type="SAM" id="MobiDB-lite"/>
    </source>
</evidence>
<feature type="compositionally biased region" description="Basic and acidic residues" evidence="1">
    <location>
        <begin position="97"/>
        <end position="116"/>
    </location>
</feature>
<feature type="signal peptide" evidence="2">
    <location>
        <begin position="1"/>
        <end position="19"/>
    </location>
</feature>
<reference evidence="3 4" key="1">
    <citation type="submission" date="2019-07" db="EMBL/GenBank/DDBJ databases">
        <title>Genomics analysis of Aphanomyces spp. identifies a new class of oomycete effector associated with host adaptation.</title>
        <authorList>
            <person name="Gaulin E."/>
        </authorList>
    </citation>
    <scope>NUCLEOTIDE SEQUENCE [LARGE SCALE GENOMIC DNA]</scope>
    <source>
        <strain evidence="3 4">ATCC 201684</strain>
    </source>
</reference>
<keyword evidence="2" id="KW-0732">Signal</keyword>
<feature type="chain" id="PRO_5026291846" evidence="2">
    <location>
        <begin position="20"/>
        <end position="116"/>
    </location>
</feature>
<dbReference type="AlphaFoldDB" id="A0A6G0W4L7"/>
<feature type="region of interest" description="Disordered" evidence="1">
    <location>
        <begin position="64"/>
        <end position="116"/>
    </location>
</feature>
<sequence>MRLLLTLALALSAFTAASRSPVENQLDAFNSRNLLEAAPGKWSKAIPRAGLKGKLWANYHLDKHGKAPFGYPEKNVRTRGQLANPMKRGRSPLSNPERYDSPELKRARIEHHSDRK</sequence>
<protein>
    <submittedName>
        <fullName evidence="3">Uncharacterized protein</fullName>
    </submittedName>
</protein>
<comment type="caution">
    <text evidence="3">The sequence shown here is derived from an EMBL/GenBank/DDBJ whole genome shotgun (WGS) entry which is preliminary data.</text>
</comment>
<accession>A0A6G0W4L7</accession>
<gene>
    <name evidence="3" type="ORF">Ae201684_018799</name>
</gene>
<dbReference type="Proteomes" id="UP000481153">
    <property type="component" value="Unassembled WGS sequence"/>
</dbReference>
<evidence type="ECO:0000313" key="3">
    <source>
        <dbReference type="EMBL" id="KAF0721939.1"/>
    </source>
</evidence>
<evidence type="ECO:0000313" key="4">
    <source>
        <dbReference type="Proteomes" id="UP000481153"/>
    </source>
</evidence>
<name>A0A6G0W4L7_9STRA</name>
<evidence type="ECO:0000256" key="2">
    <source>
        <dbReference type="SAM" id="SignalP"/>
    </source>
</evidence>
<dbReference type="EMBL" id="VJMJ01000356">
    <property type="protein sequence ID" value="KAF0721939.1"/>
    <property type="molecule type" value="Genomic_DNA"/>
</dbReference>
<proteinExistence type="predicted"/>
<dbReference type="VEuPathDB" id="FungiDB:AeMF1_010686"/>
<keyword evidence="4" id="KW-1185">Reference proteome</keyword>
<organism evidence="3 4">
    <name type="scientific">Aphanomyces euteiches</name>
    <dbReference type="NCBI Taxonomy" id="100861"/>
    <lineage>
        <taxon>Eukaryota</taxon>
        <taxon>Sar</taxon>
        <taxon>Stramenopiles</taxon>
        <taxon>Oomycota</taxon>
        <taxon>Saprolegniomycetes</taxon>
        <taxon>Saprolegniales</taxon>
        <taxon>Verrucalvaceae</taxon>
        <taxon>Aphanomyces</taxon>
    </lineage>
</organism>